<reference evidence="1 2" key="1">
    <citation type="submission" date="2013-03" db="EMBL/GenBank/DDBJ databases">
        <title>Assembly of a new bacterial strain Brevibacillus borstelensis AK1.</title>
        <authorList>
            <person name="Rajan I."/>
            <person name="PoliReddy D."/>
            <person name="Sugumar T."/>
            <person name="Rathinam K."/>
            <person name="Alqarawi S."/>
            <person name="Khalil A.B."/>
            <person name="Sivakumar N."/>
        </authorList>
    </citation>
    <scope>NUCLEOTIDE SEQUENCE [LARGE SCALE GENOMIC DNA]</scope>
    <source>
        <strain evidence="1 2">AK1</strain>
    </source>
</reference>
<protein>
    <submittedName>
        <fullName evidence="1">Uncharacterized protein</fullName>
    </submittedName>
</protein>
<accession>M8DD34</accession>
<name>M8DD34_9BACL</name>
<dbReference type="PATRIC" id="fig|1300222.3.peg.297"/>
<dbReference type="AlphaFoldDB" id="M8DD34"/>
<evidence type="ECO:0000313" key="1">
    <source>
        <dbReference type="EMBL" id="EMT54219.1"/>
    </source>
</evidence>
<organism evidence="1 2">
    <name type="scientific">Brevibacillus borstelensis AK1</name>
    <dbReference type="NCBI Taxonomy" id="1300222"/>
    <lineage>
        <taxon>Bacteria</taxon>
        <taxon>Bacillati</taxon>
        <taxon>Bacillota</taxon>
        <taxon>Bacilli</taxon>
        <taxon>Bacillales</taxon>
        <taxon>Paenibacillaceae</taxon>
        <taxon>Brevibacillus</taxon>
    </lineage>
</organism>
<gene>
    <name evidence="1" type="ORF">I532_01395</name>
</gene>
<evidence type="ECO:0000313" key="2">
    <source>
        <dbReference type="Proteomes" id="UP000012081"/>
    </source>
</evidence>
<dbReference type="RefSeq" id="WP_003385927.1">
    <property type="nucleotide sequence ID" value="NZ_APBN01000001.1"/>
</dbReference>
<sequence>MNFIKFVKETETKAVVYFTHRMPFDEIYGLTEEELSKGILVEEVPDPEDNGKEPTLYINPETLEMWYEYKDLPLTPEERINQLETQLKITQDALDALLLG</sequence>
<comment type="caution">
    <text evidence="1">The sequence shown here is derived from an EMBL/GenBank/DDBJ whole genome shotgun (WGS) entry which is preliminary data.</text>
</comment>
<dbReference type="OrthoDB" id="2476654at2"/>
<proteinExistence type="predicted"/>
<dbReference type="EMBL" id="APBN01000001">
    <property type="protein sequence ID" value="EMT54219.1"/>
    <property type="molecule type" value="Genomic_DNA"/>
</dbReference>
<keyword evidence="2" id="KW-1185">Reference proteome</keyword>
<dbReference type="Proteomes" id="UP000012081">
    <property type="component" value="Unassembled WGS sequence"/>
</dbReference>
<dbReference type="STRING" id="1300222.I532_01395"/>